<dbReference type="AlphaFoldDB" id="A0A974DBN3"/>
<dbReference type="PROSITE" id="PS51417">
    <property type="entry name" value="ARF"/>
    <property type="match status" value="1"/>
</dbReference>
<evidence type="ECO:0000256" key="3">
    <source>
        <dbReference type="PIRSR" id="PIRSR606689-1"/>
    </source>
</evidence>
<evidence type="ECO:0000256" key="1">
    <source>
        <dbReference type="ARBA" id="ARBA00022741"/>
    </source>
</evidence>
<dbReference type="Gene3D" id="3.40.50.300">
    <property type="entry name" value="P-loop containing nucleotide triphosphate hydrolases"/>
    <property type="match status" value="1"/>
</dbReference>
<feature type="binding site" evidence="4">
    <location>
        <position position="37"/>
    </location>
    <ligand>
        <name>Mg(2+)</name>
        <dbReference type="ChEBI" id="CHEBI:18420"/>
    </ligand>
</feature>
<gene>
    <name evidence="6" type="ORF">XELAEV_18021386mg</name>
</gene>
<proteinExistence type="predicted"/>
<organism evidence="6 7">
    <name type="scientific">Xenopus laevis</name>
    <name type="common">African clawed frog</name>
    <dbReference type="NCBI Taxonomy" id="8355"/>
    <lineage>
        <taxon>Eukaryota</taxon>
        <taxon>Metazoa</taxon>
        <taxon>Chordata</taxon>
        <taxon>Craniata</taxon>
        <taxon>Vertebrata</taxon>
        <taxon>Euteleostomi</taxon>
        <taxon>Amphibia</taxon>
        <taxon>Batrachia</taxon>
        <taxon>Anura</taxon>
        <taxon>Pipoidea</taxon>
        <taxon>Pipidae</taxon>
        <taxon>Xenopodinae</taxon>
        <taxon>Xenopus</taxon>
        <taxon>Xenopus</taxon>
    </lineage>
</organism>
<evidence type="ECO:0000313" key="7">
    <source>
        <dbReference type="Proteomes" id="UP000694892"/>
    </source>
</evidence>
<evidence type="ECO:0000313" key="6">
    <source>
        <dbReference type="EMBL" id="OCT87687.1"/>
    </source>
</evidence>
<keyword evidence="4" id="KW-0479">Metal-binding</keyword>
<dbReference type="PANTHER" id="PTHR46724:SF1">
    <property type="entry name" value="ADP RIBOSYLATION FACTOR LIKE GTPASE 10"/>
    <property type="match status" value="1"/>
</dbReference>
<feature type="compositionally biased region" description="Polar residues" evidence="5">
    <location>
        <begin position="169"/>
        <end position="187"/>
    </location>
</feature>
<accession>A0A974DBN3</accession>
<sequence>VKYLDRVLLVLGLDGAGESSIIHAVSTNTTKSSSAPTHGFNSAQILHQGLWIELLEVGGSQNLRTYWNQYLKNGHIIVFVVDSTDSKRIHLARQELHWLLHEAPDLQLMNTALCLPEIHSELHRITGDREVTSLGTSAISDGAGHSTRLHTVKTLLEERLHKLKGPAQNGGNHPATTQCHTSLQRDG</sequence>
<dbReference type="Pfam" id="PF00025">
    <property type="entry name" value="Arf"/>
    <property type="match status" value="1"/>
</dbReference>
<dbReference type="PRINTS" id="PR00328">
    <property type="entry name" value="SAR1GTPBP"/>
</dbReference>
<dbReference type="SMART" id="SM00177">
    <property type="entry name" value="ARF"/>
    <property type="match status" value="1"/>
</dbReference>
<protein>
    <submittedName>
        <fullName evidence="6">Uncharacterized protein</fullName>
    </submittedName>
</protein>
<feature type="binding site" evidence="4">
    <location>
        <position position="19"/>
    </location>
    <ligand>
        <name>Mg(2+)</name>
        <dbReference type="ChEBI" id="CHEBI:18420"/>
    </ligand>
</feature>
<evidence type="ECO:0000256" key="2">
    <source>
        <dbReference type="ARBA" id="ARBA00023134"/>
    </source>
</evidence>
<dbReference type="EMBL" id="CM004471">
    <property type="protein sequence ID" value="OCT87687.1"/>
    <property type="molecule type" value="Genomic_DNA"/>
</dbReference>
<feature type="region of interest" description="Disordered" evidence="5">
    <location>
        <begin position="164"/>
        <end position="187"/>
    </location>
</feature>
<dbReference type="Proteomes" id="UP000694892">
    <property type="component" value="Chromosome 3S"/>
</dbReference>
<keyword evidence="4" id="KW-0460">Magnesium</keyword>
<keyword evidence="1 3" id="KW-0547">Nucleotide-binding</keyword>
<dbReference type="GO" id="GO:0046872">
    <property type="term" value="F:metal ion binding"/>
    <property type="evidence" value="ECO:0007669"/>
    <property type="project" value="UniProtKB-KW"/>
</dbReference>
<dbReference type="GO" id="GO:0003924">
    <property type="term" value="F:GTPase activity"/>
    <property type="evidence" value="ECO:0007669"/>
    <property type="project" value="InterPro"/>
</dbReference>
<dbReference type="OMA" id="THALVYV"/>
<dbReference type="PANTHER" id="PTHR46724">
    <property type="entry name" value="ADP-RIBOSYLATION FACTOR-LIKE PROTEIN 9-RELATED"/>
    <property type="match status" value="1"/>
</dbReference>
<feature type="binding site" evidence="3">
    <location>
        <position position="59"/>
    </location>
    <ligand>
        <name>GTP</name>
        <dbReference type="ChEBI" id="CHEBI:37565"/>
    </ligand>
</feature>
<name>A0A974DBN3_XENLA</name>
<dbReference type="InterPro" id="IPR006689">
    <property type="entry name" value="Small_GTPase_ARF/SAR"/>
</dbReference>
<evidence type="ECO:0000256" key="4">
    <source>
        <dbReference type="PIRSR" id="PIRSR606689-2"/>
    </source>
</evidence>
<feature type="non-terminal residue" evidence="6">
    <location>
        <position position="1"/>
    </location>
</feature>
<reference evidence="7" key="1">
    <citation type="journal article" date="2016" name="Nature">
        <title>Genome evolution in the allotetraploid frog Xenopus laevis.</title>
        <authorList>
            <person name="Session A.M."/>
            <person name="Uno Y."/>
            <person name="Kwon T."/>
            <person name="Chapman J.A."/>
            <person name="Toyoda A."/>
            <person name="Takahashi S."/>
            <person name="Fukui A."/>
            <person name="Hikosaka A."/>
            <person name="Suzuki A."/>
            <person name="Kondo M."/>
            <person name="van Heeringen S.J."/>
            <person name="Quigley I."/>
            <person name="Heinz S."/>
            <person name="Ogino H."/>
            <person name="Ochi H."/>
            <person name="Hellsten U."/>
            <person name="Lyons J.B."/>
            <person name="Simakov O."/>
            <person name="Putnam N."/>
            <person name="Stites J."/>
            <person name="Kuroki Y."/>
            <person name="Tanaka T."/>
            <person name="Michiue T."/>
            <person name="Watanabe M."/>
            <person name="Bogdanovic O."/>
            <person name="Lister R."/>
            <person name="Georgiou G."/>
            <person name="Paranjpe S.S."/>
            <person name="van Kruijsbergen I."/>
            <person name="Shu S."/>
            <person name="Carlson J."/>
            <person name="Kinoshita T."/>
            <person name="Ohta Y."/>
            <person name="Mawaribuchi S."/>
            <person name="Jenkins J."/>
            <person name="Grimwood J."/>
            <person name="Schmutz J."/>
            <person name="Mitros T."/>
            <person name="Mozaffari S.V."/>
            <person name="Suzuki Y."/>
            <person name="Haramoto Y."/>
            <person name="Yamamoto T.S."/>
            <person name="Takagi C."/>
            <person name="Heald R."/>
            <person name="Miller K."/>
            <person name="Haudenschild C."/>
            <person name="Kitzman J."/>
            <person name="Nakayama T."/>
            <person name="Izutsu Y."/>
            <person name="Robert J."/>
            <person name="Fortriede J."/>
            <person name="Burns K."/>
            <person name="Lotay V."/>
            <person name="Karimi K."/>
            <person name="Yasuoka Y."/>
            <person name="Dichmann D.S."/>
            <person name="Flajnik M.F."/>
            <person name="Houston D.W."/>
            <person name="Shendure J."/>
            <person name="DuPasquier L."/>
            <person name="Vize P.D."/>
            <person name="Zorn A.M."/>
            <person name="Ito M."/>
            <person name="Marcotte E.M."/>
            <person name="Wallingford J.B."/>
            <person name="Ito Y."/>
            <person name="Asashima M."/>
            <person name="Ueno N."/>
            <person name="Matsuda Y."/>
            <person name="Veenstra G.J."/>
            <person name="Fujiyama A."/>
            <person name="Harland R.M."/>
            <person name="Taira M."/>
            <person name="Rokhsar D.S."/>
        </authorList>
    </citation>
    <scope>NUCLEOTIDE SEQUENCE [LARGE SCALE GENOMIC DNA]</scope>
    <source>
        <strain evidence="7">J</strain>
    </source>
</reference>
<evidence type="ECO:0000256" key="5">
    <source>
        <dbReference type="SAM" id="MobiDB-lite"/>
    </source>
</evidence>
<dbReference type="SUPFAM" id="SSF52540">
    <property type="entry name" value="P-loop containing nucleoside triphosphate hydrolases"/>
    <property type="match status" value="1"/>
</dbReference>
<dbReference type="GO" id="GO:0005525">
    <property type="term" value="F:GTP binding"/>
    <property type="evidence" value="ECO:0007669"/>
    <property type="project" value="UniProtKB-KW"/>
</dbReference>
<feature type="binding site" evidence="3">
    <location>
        <begin position="12"/>
        <end position="19"/>
    </location>
    <ligand>
        <name>GTP</name>
        <dbReference type="ChEBI" id="CHEBI:37565"/>
    </ligand>
</feature>
<keyword evidence="2 3" id="KW-0342">GTP-binding</keyword>
<dbReference type="InterPro" id="IPR053254">
    <property type="entry name" value="Arf-like_GTPase"/>
</dbReference>
<dbReference type="InterPro" id="IPR027417">
    <property type="entry name" value="P-loop_NTPase"/>
</dbReference>